<gene>
    <name evidence="3" type="ORF">M099_1955</name>
</gene>
<dbReference type="PANTHER" id="PTHR44196">
    <property type="entry name" value="DEHYDROGENASE/REDUCTASE SDR FAMILY MEMBER 7B"/>
    <property type="match status" value="1"/>
</dbReference>
<comment type="caution">
    <text evidence="3">The sequence shown here is derived from an EMBL/GenBank/DDBJ whole genome shotgun (WGS) entry which is preliminary data.</text>
</comment>
<proteinExistence type="inferred from homology"/>
<evidence type="ECO:0000313" key="4">
    <source>
        <dbReference type="Proteomes" id="UP000027661"/>
    </source>
</evidence>
<sequence>MKKIIIIGATSGIGLEVARCYLKDGWQVGVAGRREEELEKIRLSAPGQVCTQTIDVTREDAPFSLEQLITKMGGMDVFLLSSGIGKQNLSLQPDIELQTAATNVSGFIRMVNAAYHYFEQRGKGHIAVISSIAGTKGLGSAPAYSATKRFQNTYINALEQLAHMKKLNISFTDIRPGFVATPLLKDDKYPLLMHTSQVASQIVKAISRRKRVAIIDWRYQFIVFFWKLIPGWLWVRLPVRNQ</sequence>
<dbReference type="Gene3D" id="3.40.50.720">
    <property type="entry name" value="NAD(P)-binding Rossmann-like Domain"/>
    <property type="match status" value="1"/>
</dbReference>
<reference evidence="3 4" key="1">
    <citation type="submission" date="2014-04" db="EMBL/GenBank/DDBJ databases">
        <authorList>
            <person name="Sears C."/>
            <person name="Carroll K."/>
            <person name="Sack B.R."/>
            <person name="Qadri F."/>
            <person name="Myers L.L."/>
            <person name="Chung G.-T."/>
            <person name="Escheverria P."/>
            <person name="Fraser C.M."/>
            <person name="Sadzewicz L."/>
            <person name="Shefchek K.A."/>
            <person name="Tallon L."/>
            <person name="Das S.P."/>
            <person name="Daugherty S."/>
            <person name="Mongodin E.F."/>
        </authorList>
    </citation>
    <scope>NUCLEOTIDE SEQUENCE [LARGE SCALE GENOMIC DNA]</scope>
    <source>
        <strain evidence="3 4">3975 RP4</strain>
    </source>
</reference>
<accession>A0A069SJZ4</accession>
<dbReference type="Pfam" id="PF00106">
    <property type="entry name" value="adh_short"/>
    <property type="match status" value="1"/>
</dbReference>
<evidence type="ECO:0000256" key="1">
    <source>
        <dbReference type="ARBA" id="ARBA00006484"/>
    </source>
</evidence>
<dbReference type="AlphaFoldDB" id="A0A069SJZ4"/>
<dbReference type="PRINTS" id="PR00081">
    <property type="entry name" value="GDHRDH"/>
</dbReference>
<dbReference type="PATRIC" id="fig|1339352.3.peg.1893"/>
<protein>
    <submittedName>
        <fullName evidence="3">Short chain dehydrogenase family protein</fullName>
    </submittedName>
</protein>
<dbReference type="InterPro" id="IPR036291">
    <property type="entry name" value="NAD(P)-bd_dom_sf"/>
</dbReference>
<dbReference type="EMBL" id="JNHM01000027">
    <property type="protein sequence ID" value="KDS54171.1"/>
    <property type="molecule type" value="Genomic_DNA"/>
</dbReference>
<evidence type="ECO:0000256" key="2">
    <source>
        <dbReference type="ARBA" id="ARBA00023002"/>
    </source>
</evidence>
<dbReference type="PANTHER" id="PTHR44196:SF3">
    <property type="entry name" value="SHORT CHAIN DEHYDROGENASE FAMILY PROTEIN"/>
    <property type="match status" value="1"/>
</dbReference>
<dbReference type="GO" id="GO:0016020">
    <property type="term" value="C:membrane"/>
    <property type="evidence" value="ECO:0007669"/>
    <property type="project" value="TreeGrafter"/>
</dbReference>
<name>A0A069SJZ4_PHOVU</name>
<comment type="similarity">
    <text evidence="1">Belongs to the short-chain dehydrogenases/reductases (SDR) family.</text>
</comment>
<organism evidence="3 4">
    <name type="scientific">Phocaeicola vulgatus str. 3975 RP4</name>
    <dbReference type="NCBI Taxonomy" id="1339352"/>
    <lineage>
        <taxon>Bacteria</taxon>
        <taxon>Pseudomonadati</taxon>
        <taxon>Bacteroidota</taxon>
        <taxon>Bacteroidia</taxon>
        <taxon>Bacteroidales</taxon>
        <taxon>Bacteroidaceae</taxon>
        <taxon>Phocaeicola</taxon>
    </lineage>
</organism>
<dbReference type="InterPro" id="IPR002347">
    <property type="entry name" value="SDR_fam"/>
</dbReference>
<dbReference type="GO" id="GO:0016491">
    <property type="term" value="F:oxidoreductase activity"/>
    <property type="evidence" value="ECO:0007669"/>
    <property type="project" value="UniProtKB-KW"/>
</dbReference>
<dbReference type="Proteomes" id="UP000027661">
    <property type="component" value="Unassembled WGS sequence"/>
</dbReference>
<keyword evidence="2" id="KW-0560">Oxidoreductase</keyword>
<evidence type="ECO:0000313" key="3">
    <source>
        <dbReference type="EMBL" id="KDS54171.1"/>
    </source>
</evidence>
<dbReference type="RefSeq" id="WP_032946160.1">
    <property type="nucleotide sequence ID" value="NZ_JNHM01000027.1"/>
</dbReference>
<dbReference type="SUPFAM" id="SSF51735">
    <property type="entry name" value="NAD(P)-binding Rossmann-fold domains"/>
    <property type="match status" value="1"/>
</dbReference>